<dbReference type="Pfam" id="PF12823">
    <property type="entry name" value="DUF3817"/>
    <property type="match status" value="1"/>
</dbReference>
<accession>A0ABP9AR23</accession>
<feature type="transmembrane region" description="Helical" evidence="6">
    <location>
        <begin position="77"/>
        <end position="94"/>
    </location>
</feature>
<name>A0ABP9AR23_9SPHI</name>
<evidence type="ECO:0000256" key="2">
    <source>
        <dbReference type="ARBA" id="ARBA00022475"/>
    </source>
</evidence>
<gene>
    <name evidence="8" type="ORF">GCM10023231_10560</name>
</gene>
<comment type="subcellular location">
    <subcellularLocation>
        <location evidence="1">Cell membrane</location>
        <topology evidence="1">Multi-pass membrane protein</topology>
    </subcellularLocation>
</comment>
<dbReference type="PANTHER" id="PTHR40077:SF1">
    <property type="entry name" value="MEMBRANE PROTEIN"/>
    <property type="match status" value="1"/>
</dbReference>
<feature type="domain" description="DUF3817" evidence="7">
    <location>
        <begin position="12"/>
        <end position="100"/>
    </location>
</feature>
<keyword evidence="3 6" id="KW-0812">Transmembrane</keyword>
<keyword evidence="5 6" id="KW-0472">Membrane</keyword>
<organism evidence="8 9">
    <name type="scientific">Olivibacter ginsenosidimutans</name>
    <dbReference type="NCBI Taxonomy" id="1176537"/>
    <lineage>
        <taxon>Bacteria</taxon>
        <taxon>Pseudomonadati</taxon>
        <taxon>Bacteroidota</taxon>
        <taxon>Sphingobacteriia</taxon>
        <taxon>Sphingobacteriales</taxon>
        <taxon>Sphingobacteriaceae</taxon>
        <taxon>Olivibacter</taxon>
    </lineage>
</organism>
<keyword evidence="4 6" id="KW-1133">Transmembrane helix</keyword>
<keyword evidence="2" id="KW-1003">Cell membrane</keyword>
<keyword evidence="9" id="KW-1185">Reference proteome</keyword>
<feature type="transmembrane region" description="Helical" evidence="6">
    <location>
        <begin position="48"/>
        <end position="71"/>
    </location>
</feature>
<sequence length="105" mass="12161">MSTGTSISNSTLHRFEKIALLEGISFLLLVCIAMPLKYWADFPIAVKYAGWLHGVLFIAYFFTLIQCWIAYDWKFGRVILFFIASLIPFAPFFVEKKLKKEETRA</sequence>
<evidence type="ECO:0000256" key="3">
    <source>
        <dbReference type="ARBA" id="ARBA00022692"/>
    </source>
</evidence>
<dbReference type="NCBIfam" id="TIGR03954">
    <property type="entry name" value="integ_memb_HG"/>
    <property type="match status" value="1"/>
</dbReference>
<evidence type="ECO:0000256" key="6">
    <source>
        <dbReference type="SAM" id="Phobius"/>
    </source>
</evidence>
<feature type="transmembrane region" description="Helical" evidence="6">
    <location>
        <begin position="18"/>
        <end position="36"/>
    </location>
</feature>
<evidence type="ECO:0000259" key="7">
    <source>
        <dbReference type="Pfam" id="PF12823"/>
    </source>
</evidence>
<dbReference type="Proteomes" id="UP001501411">
    <property type="component" value="Unassembled WGS sequence"/>
</dbReference>
<reference evidence="9" key="1">
    <citation type="journal article" date="2019" name="Int. J. Syst. Evol. Microbiol.">
        <title>The Global Catalogue of Microorganisms (GCM) 10K type strain sequencing project: providing services to taxonomists for standard genome sequencing and annotation.</title>
        <authorList>
            <consortium name="The Broad Institute Genomics Platform"/>
            <consortium name="The Broad Institute Genome Sequencing Center for Infectious Disease"/>
            <person name="Wu L."/>
            <person name="Ma J."/>
        </authorList>
    </citation>
    <scope>NUCLEOTIDE SEQUENCE [LARGE SCALE GENOMIC DNA]</scope>
    <source>
        <strain evidence="9">JCM 18200</strain>
    </source>
</reference>
<evidence type="ECO:0000313" key="8">
    <source>
        <dbReference type="EMBL" id="GAA4784695.1"/>
    </source>
</evidence>
<dbReference type="EMBL" id="BAABIQ010000005">
    <property type="protein sequence ID" value="GAA4784695.1"/>
    <property type="molecule type" value="Genomic_DNA"/>
</dbReference>
<proteinExistence type="predicted"/>
<evidence type="ECO:0000256" key="1">
    <source>
        <dbReference type="ARBA" id="ARBA00004651"/>
    </source>
</evidence>
<evidence type="ECO:0000313" key="9">
    <source>
        <dbReference type="Proteomes" id="UP001501411"/>
    </source>
</evidence>
<protein>
    <submittedName>
        <fullName evidence="8">DUF3817 domain-containing protein</fullName>
    </submittedName>
</protein>
<dbReference type="RefSeq" id="WP_345230678.1">
    <property type="nucleotide sequence ID" value="NZ_BAABIQ010000005.1"/>
</dbReference>
<evidence type="ECO:0000256" key="5">
    <source>
        <dbReference type="ARBA" id="ARBA00023136"/>
    </source>
</evidence>
<dbReference type="InterPro" id="IPR023845">
    <property type="entry name" value="DUF3817_TM"/>
</dbReference>
<dbReference type="PANTHER" id="PTHR40077">
    <property type="entry name" value="MEMBRANE PROTEIN-RELATED"/>
    <property type="match status" value="1"/>
</dbReference>
<evidence type="ECO:0000256" key="4">
    <source>
        <dbReference type="ARBA" id="ARBA00022989"/>
    </source>
</evidence>
<comment type="caution">
    <text evidence="8">The sequence shown here is derived from an EMBL/GenBank/DDBJ whole genome shotgun (WGS) entry which is preliminary data.</text>
</comment>